<evidence type="ECO:0000259" key="1">
    <source>
        <dbReference type="Pfam" id="PF01464"/>
    </source>
</evidence>
<dbReference type="CDD" id="cd16896">
    <property type="entry name" value="LT_Slt70-like"/>
    <property type="match status" value="1"/>
</dbReference>
<dbReference type="SUPFAM" id="SSF53955">
    <property type="entry name" value="Lysozyme-like"/>
    <property type="match status" value="1"/>
</dbReference>
<dbReference type="Proteomes" id="UP000301475">
    <property type="component" value="Chromosome"/>
</dbReference>
<dbReference type="OrthoDB" id="9815002at2"/>
<dbReference type="InterPro" id="IPR008258">
    <property type="entry name" value="Transglycosylase_SLT_dom_1"/>
</dbReference>
<dbReference type="AlphaFoldDB" id="A0A4P8XVT9"/>
<protein>
    <submittedName>
        <fullName evidence="2">Lytic transglycosylase domain-containing protein</fullName>
    </submittedName>
</protein>
<dbReference type="PANTHER" id="PTHR37423">
    <property type="entry name" value="SOLUBLE LYTIC MUREIN TRANSGLYCOSYLASE-RELATED"/>
    <property type="match status" value="1"/>
</dbReference>
<keyword evidence="3" id="KW-1185">Reference proteome</keyword>
<dbReference type="EMBL" id="CP039381">
    <property type="protein sequence ID" value="QCT07087.1"/>
    <property type="molecule type" value="Genomic_DNA"/>
</dbReference>
<evidence type="ECO:0000313" key="2">
    <source>
        <dbReference type="EMBL" id="QCT07087.1"/>
    </source>
</evidence>
<dbReference type="Pfam" id="PF01464">
    <property type="entry name" value="SLT"/>
    <property type="match status" value="1"/>
</dbReference>
<gene>
    <name evidence="2" type="ORF">E5Z56_06775</name>
</gene>
<name>A0A4P8XVT9_9FIRM</name>
<dbReference type="InterPro" id="IPR023346">
    <property type="entry name" value="Lysozyme-like_dom_sf"/>
</dbReference>
<dbReference type="KEGG" id="ruj:E5Z56_06775"/>
<feature type="domain" description="Transglycosylase SLT" evidence="1">
    <location>
        <begin position="65"/>
        <end position="174"/>
    </location>
</feature>
<reference evidence="2 3" key="1">
    <citation type="submission" date="2019-04" db="EMBL/GenBank/DDBJ databases">
        <authorList>
            <person name="Embree M."/>
            <person name="Gaffney J.R."/>
        </authorList>
    </citation>
    <scope>NUCLEOTIDE SEQUENCE [LARGE SCALE GENOMIC DNA]</scope>
    <source>
        <strain evidence="2 3">JE7A12</strain>
    </source>
</reference>
<proteinExistence type="predicted"/>
<evidence type="ECO:0000313" key="3">
    <source>
        <dbReference type="Proteomes" id="UP000301475"/>
    </source>
</evidence>
<dbReference type="RefSeq" id="WP_138157153.1">
    <property type="nucleotide sequence ID" value="NZ_CP039381.1"/>
</dbReference>
<dbReference type="Gene3D" id="1.10.530.10">
    <property type="match status" value="1"/>
</dbReference>
<sequence>MINRKPKRKRKKSGCATLILLVFFTAIVALVTVLCFHIFGGNDSINDKVNDIKKIQYPKKYSQIVEKYSDLYGVDDNLVYAVIRTESHFKPDSESGAGAKGLMQITPECFDFLQNNIPNDNTKYKESDLYDPEVNIKFGTYFLSYLLDRYDNVENTAVAAYNAGFGAVDNWLNDPECSLDGKTLSVIVYPETENYVEKVESAKKIYIEIYKER</sequence>
<accession>A0A4P8XVT9</accession>
<dbReference type="PANTHER" id="PTHR37423:SF2">
    <property type="entry name" value="MEMBRANE-BOUND LYTIC MUREIN TRANSGLYCOSYLASE C"/>
    <property type="match status" value="1"/>
</dbReference>
<organism evidence="2 3">
    <name type="scientific">Ruminococcus bovis</name>
    <dbReference type="NCBI Taxonomy" id="2564099"/>
    <lineage>
        <taxon>Bacteria</taxon>
        <taxon>Bacillati</taxon>
        <taxon>Bacillota</taxon>
        <taxon>Clostridia</taxon>
        <taxon>Eubacteriales</taxon>
        <taxon>Oscillospiraceae</taxon>
        <taxon>Ruminococcus</taxon>
    </lineage>
</organism>